<dbReference type="PROSITE" id="PS00198">
    <property type="entry name" value="4FE4S_FER_1"/>
    <property type="match status" value="1"/>
</dbReference>
<evidence type="ECO:0000256" key="2">
    <source>
        <dbReference type="ARBA" id="ARBA00022485"/>
    </source>
</evidence>
<dbReference type="Pfam" id="PF13746">
    <property type="entry name" value="Fer4_18"/>
    <property type="match status" value="1"/>
</dbReference>
<dbReference type="AlphaFoldDB" id="A0AAE4B5S5"/>
<dbReference type="InterPro" id="IPR032879">
    <property type="entry name" value="FixG_C"/>
</dbReference>
<evidence type="ECO:0000256" key="3">
    <source>
        <dbReference type="ARBA" id="ARBA00022723"/>
    </source>
</evidence>
<keyword evidence="6" id="KW-0411">Iron-sulfur</keyword>
<dbReference type="Pfam" id="PF11614">
    <property type="entry name" value="FixG_C"/>
    <property type="match status" value="1"/>
</dbReference>
<keyword evidence="7" id="KW-0472">Membrane</keyword>
<keyword evidence="1" id="KW-0813">Transport</keyword>
<feature type="transmembrane region" description="Helical" evidence="7">
    <location>
        <begin position="80"/>
        <end position="97"/>
    </location>
</feature>
<sequence length="475" mass="54201">MSQAEPEQLYAAREPVFPKKVYGKFRNLKWGLMIFTLGIYYLTPWIRWDRGPSLPDQAVLIDLANRRFYFFWIEIWPHEFYFIAGLLVMAGLGLFLFTSALGRVWCGYACPQTVWTDLFILVERWIEGDRNARLRLHRQKKWDLKKLRLRLTKWVSWIVIAAATGGAWVFYFADAPTLLVDLFTGNAHPIAYTTVMVMTGTTFFFGGIAREQVCIYACPWPRIQAAMMDEDTLTVAYREWRGEPRGKLKKGQLDPSQGDCIDCMACVNVCPMGIDIRNGQQLECITCALCIDACDEMMDKIGKPRGLIDYMAYTDETAERAGGKAKNIWKHIFRPRTVLYTSLWSLVGIGLVVALFMRSDIDMTVAPVRNPTFVTLSDGTIRNVYEIKLRNKHGEERPFTMSISGDDTLALRIEGEDDTNVMVPADTAQPLRVYIEAPRGSAAADSERSPFRFWVEDDINGERAYKDTVFNGKAN</sequence>
<evidence type="ECO:0000313" key="9">
    <source>
        <dbReference type="EMBL" id="MDQ2089586.1"/>
    </source>
</evidence>
<dbReference type="PANTHER" id="PTHR30176">
    <property type="entry name" value="FERREDOXIN-TYPE PROTEIN NAPH"/>
    <property type="match status" value="1"/>
</dbReference>
<feature type="transmembrane region" description="Helical" evidence="7">
    <location>
        <begin position="338"/>
        <end position="357"/>
    </location>
</feature>
<feature type="transmembrane region" description="Helical" evidence="7">
    <location>
        <begin position="28"/>
        <end position="46"/>
    </location>
</feature>
<feature type="domain" description="4Fe-4S ferredoxin-type" evidence="8">
    <location>
        <begin position="249"/>
        <end position="279"/>
    </location>
</feature>
<keyword evidence="5" id="KW-0408">Iron</keyword>
<comment type="caution">
    <text evidence="9">The sequence shown here is derived from an EMBL/GenBank/DDBJ whole genome shotgun (WGS) entry which is preliminary data.</text>
</comment>
<organism evidence="9 10">
    <name type="scientific">Marimonas arenosa</name>
    <dbReference type="NCBI Taxonomy" id="1795305"/>
    <lineage>
        <taxon>Bacteria</taxon>
        <taxon>Pseudomonadati</taxon>
        <taxon>Pseudomonadota</taxon>
        <taxon>Alphaproteobacteria</taxon>
        <taxon>Rhodobacterales</taxon>
        <taxon>Paracoccaceae</taxon>
        <taxon>Marimonas</taxon>
    </lineage>
</organism>
<dbReference type="SUPFAM" id="SSF54862">
    <property type="entry name" value="4Fe-4S ferredoxins"/>
    <property type="match status" value="1"/>
</dbReference>
<evidence type="ECO:0000256" key="1">
    <source>
        <dbReference type="ARBA" id="ARBA00022448"/>
    </source>
</evidence>
<name>A0AAE4B5S5_9RHOB</name>
<evidence type="ECO:0000256" key="7">
    <source>
        <dbReference type="SAM" id="Phobius"/>
    </source>
</evidence>
<evidence type="ECO:0000313" key="10">
    <source>
        <dbReference type="Proteomes" id="UP001226762"/>
    </source>
</evidence>
<keyword evidence="7" id="KW-0812">Transmembrane</keyword>
<dbReference type="InterPro" id="IPR051684">
    <property type="entry name" value="Electron_Trans/Redox"/>
</dbReference>
<keyword evidence="4" id="KW-0249">Electron transport</keyword>
<proteinExistence type="predicted"/>
<evidence type="ECO:0000256" key="6">
    <source>
        <dbReference type="ARBA" id="ARBA00023014"/>
    </source>
</evidence>
<reference evidence="9" key="2">
    <citation type="submission" date="2023-02" db="EMBL/GenBank/DDBJ databases">
        <title>'Rhodoalgimonas zhirmunskyi' gen. nov., isolated from a red alga.</title>
        <authorList>
            <person name="Nedashkovskaya O.I."/>
            <person name="Otstavnykh N.Y."/>
            <person name="Bystritskaya E.P."/>
            <person name="Balabanova L.A."/>
            <person name="Isaeva M.P."/>
        </authorList>
    </citation>
    <scope>NUCLEOTIDE SEQUENCE</scope>
    <source>
        <strain evidence="9">KCTC 52189</strain>
    </source>
</reference>
<dbReference type="Proteomes" id="UP001226762">
    <property type="component" value="Unassembled WGS sequence"/>
</dbReference>
<keyword evidence="10" id="KW-1185">Reference proteome</keyword>
<dbReference type="Gene3D" id="2.60.40.10">
    <property type="entry name" value="Immunoglobulins"/>
    <property type="match status" value="1"/>
</dbReference>
<dbReference type="InterPro" id="IPR013783">
    <property type="entry name" value="Ig-like_fold"/>
</dbReference>
<keyword evidence="7" id="KW-1133">Transmembrane helix</keyword>
<gene>
    <name evidence="9" type="primary">ccoG</name>
    <name evidence="9" type="ORF">NO357_06700</name>
</gene>
<dbReference type="NCBIfam" id="TIGR02745">
    <property type="entry name" value="ccoG_rdxA_fixG"/>
    <property type="match status" value="1"/>
</dbReference>
<evidence type="ECO:0000256" key="4">
    <source>
        <dbReference type="ARBA" id="ARBA00022982"/>
    </source>
</evidence>
<feature type="transmembrane region" description="Helical" evidence="7">
    <location>
        <begin position="189"/>
        <end position="209"/>
    </location>
</feature>
<keyword evidence="2" id="KW-0004">4Fe-4S</keyword>
<dbReference type="GO" id="GO:0051539">
    <property type="term" value="F:4 iron, 4 sulfur cluster binding"/>
    <property type="evidence" value="ECO:0007669"/>
    <property type="project" value="UniProtKB-KW"/>
</dbReference>
<dbReference type="GO" id="GO:0046872">
    <property type="term" value="F:metal ion binding"/>
    <property type="evidence" value="ECO:0007669"/>
    <property type="project" value="UniProtKB-KW"/>
</dbReference>
<keyword evidence="3" id="KW-0479">Metal-binding</keyword>
<evidence type="ECO:0000259" key="8">
    <source>
        <dbReference type="PROSITE" id="PS51379"/>
    </source>
</evidence>
<reference evidence="9" key="1">
    <citation type="submission" date="2022-07" db="EMBL/GenBank/DDBJ databases">
        <authorList>
            <person name="Otstavnykh N."/>
            <person name="Isaeva M."/>
            <person name="Bystritskaya E."/>
        </authorList>
    </citation>
    <scope>NUCLEOTIDE SEQUENCE</scope>
    <source>
        <strain evidence="9">KCTC 52189</strain>
    </source>
</reference>
<feature type="transmembrane region" description="Helical" evidence="7">
    <location>
        <begin position="154"/>
        <end position="173"/>
    </location>
</feature>
<dbReference type="PROSITE" id="PS51379">
    <property type="entry name" value="4FE4S_FER_2"/>
    <property type="match status" value="1"/>
</dbReference>
<protein>
    <submittedName>
        <fullName evidence="9">Cytochrome c oxidase accessory protein CcoG</fullName>
    </submittedName>
</protein>
<dbReference type="InterPro" id="IPR017900">
    <property type="entry name" value="4Fe4S_Fe_S_CS"/>
</dbReference>
<dbReference type="InterPro" id="IPR017896">
    <property type="entry name" value="4Fe4S_Fe-S-bd"/>
</dbReference>
<dbReference type="RefSeq" id="WP_306734860.1">
    <property type="nucleotide sequence ID" value="NZ_JANHAX010000002.1"/>
</dbReference>
<dbReference type="GO" id="GO:0005886">
    <property type="term" value="C:plasma membrane"/>
    <property type="evidence" value="ECO:0007669"/>
    <property type="project" value="TreeGrafter"/>
</dbReference>
<dbReference type="PANTHER" id="PTHR30176:SF3">
    <property type="entry name" value="FERREDOXIN-TYPE PROTEIN NAPH"/>
    <property type="match status" value="1"/>
</dbReference>
<accession>A0AAE4B5S5</accession>
<dbReference type="EMBL" id="JANHAX010000002">
    <property type="protein sequence ID" value="MDQ2089586.1"/>
    <property type="molecule type" value="Genomic_DNA"/>
</dbReference>
<dbReference type="InterPro" id="IPR014116">
    <property type="entry name" value="Cyt_c_oxidase_cbb3_FixG"/>
</dbReference>
<dbReference type="Pfam" id="PF12801">
    <property type="entry name" value="Fer4_5"/>
    <property type="match status" value="1"/>
</dbReference>
<evidence type="ECO:0000256" key="5">
    <source>
        <dbReference type="ARBA" id="ARBA00023004"/>
    </source>
</evidence>